<accession>A0ABP8WF66</accession>
<dbReference type="Pfam" id="PF03601">
    <property type="entry name" value="Cons_hypoth698"/>
    <property type="match status" value="1"/>
</dbReference>
<evidence type="ECO:0000256" key="2">
    <source>
        <dbReference type="ARBA" id="ARBA00007977"/>
    </source>
</evidence>
<keyword evidence="3" id="KW-1003">Cell membrane</keyword>
<evidence type="ECO:0000256" key="1">
    <source>
        <dbReference type="ARBA" id="ARBA00004651"/>
    </source>
</evidence>
<keyword evidence="5 7" id="KW-1133">Transmembrane helix</keyword>
<feature type="transmembrane region" description="Helical" evidence="7">
    <location>
        <begin position="77"/>
        <end position="95"/>
    </location>
</feature>
<reference evidence="9" key="1">
    <citation type="journal article" date="2019" name="Int. J. Syst. Evol. Microbiol.">
        <title>The Global Catalogue of Microorganisms (GCM) 10K type strain sequencing project: providing services to taxonomists for standard genome sequencing and annotation.</title>
        <authorList>
            <consortium name="The Broad Institute Genomics Platform"/>
            <consortium name="The Broad Institute Genome Sequencing Center for Infectious Disease"/>
            <person name="Wu L."/>
            <person name="Ma J."/>
        </authorList>
    </citation>
    <scope>NUCLEOTIDE SEQUENCE [LARGE SCALE GENOMIC DNA]</scope>
    <source>
        <strain evidence="9">JCM 18958</strain>
    </source>
</reference>
<evidence type="ECO:0000256" key="5">
    <source>
        <dbReference type="ARBA" id="ARBA00022989"/>
    </source>
</evidence>
<evidence type="ECO:0000256" key="4">
    <source>
        <dbReference type="ARBA" id="ARBA00022692"/>
    </source>
</evidence>
<gene>
    <name evidence="8" type="ORF">GCM10025781_01630</name>
</gene>
<dbReference type="PANTHER" id="PTHR30106:SF2">
    <property type="entry name" value="UPF0324 INNER MEMBRANE PROTEIN YEIH"/>
    <property type="match status" value="1"/>
</dbReference>
<evidence type="ECO:0000256" key="7">
    <source>
        <dbReference type="SAM" id="Phobius"/>
    </source>
</evidence>
<dbReference type="EMBL" id="BAABLN010000001">
    <property type="protein sequence ID" value="GAA4688589.1"/>
    <property type="molecule type" value="Genomic_DNA"/>
</dbReference>
<keyword evidence="6 7" id="KW-0472">Membrane</keyword>
<feature type="transmembrane region" description="Helical" evidence="7">
    <location>
        <begin position="53"/>
        <end position="71"/>
    </location>
</feature>
<dbReference type="PANTHER" id="PTHR30106">
    <property type="entry name" value="INNER MEMBRANE PROTEIN YEIH-RELATED"/>
    <property type="match status" value="1"/>
</dbReference>
<sequence length="316" mass="31942">MCLLGAGVAWLAAQVLTGVSALLIAIVFGALWRNLVTVPSVLSPGVGFAAKRLLRAGIVLLGLELSLSAVLDLGAGVLLVVVVSVAVTFFVTMWVGKLMGVGLAQRILIATGSSICGAAAVAAAEGATKAKSDEVATAVSLVVLYGTLMIPLVPFLGGLFGLPDESIGMWIGASTHEVAQVVAAGGAVGSGALAVAVTVKLSRVITLAPIIAGISLYMRRQGSETGAQKPPLVPLFVVGFIASMLIRTAGILPESLLADLHIVQTLLLAAAMFALGLGVHIPSLIRVGVKPLFLGLISTIVILTVALIGTLAFGAF</sequence>
<organism evidence="8 9">
    <name type="scientific">Kocuria gwangalliensis</name>
    <dbReference type="NCBI Taxonomy" id="501592"/>
    <lineage>
        <taxon>Bacteria</taxon>
        <taxon>Bacillati</taxon>
        <taxon>Actinomycetota</taxon>
        <taxon>Actinomycetes</taxon>
        <taxon>Micrococcales</taxon>
        <taxon>Micrococcaceae</taxon>
        <taxon>Kocuria</taxon>
    </lineage>
</organism>
<protein>
    <submittedName>
        <fullName evidence="8">YeiH family protein</fullName>
    </submittedName>
</protein>
<feature type="transmembrane region" description="Helical" evidence="7">
    <location>
        <begin position="262"/>
        <end position="285"/>
    </location>
</feature>
<keyword evidence="4 7" id="KW-0812">Transmembrane</keyword>
<name>A0ABP8WF66_9MICC</name>
<feature type="transmembrane region" description="Helical" evidence="7">
    <location>
        <begin position="136"/>
        <end position="157"/>
    </location>
</feature>
<evidence type="ECO:0000313" key="9">
    <source>
        <dbReference type="Proteomes" id="UP001501446"/>
    </source>
</evidence>
<keyword evidence="9" id="KW-1185">Reference proteome</keyword>
<evidence type="ECO:0000313" key="8">
    <source>
        <dbReference type="EMBL" id="GAA4688589.1"/>
    </source>
</evidence>
<feature type="transmembrane region" description="Helical" evidence="7">
    <location>
        <begin position="231"/>
        <end position="250"/>
    </location>
</feature>
<comment type="caution">
    <text evidence="8">The sequence shown here is derived from an EMBL/GenBank/DDBJ whole genome shotgun (WGS) entry which is preliminary data.</text>
</comment>
<feature type="transmembrane region" description="Helical" evidence="7">
    <location>
        <begin position="201"/>
        <end position="219"/>
    </location>
</feature>
<dbReference type="InterPro" id="IPR018383">
    <property type="entry name" value="UPF0324_pro"/>
</dbReference>
<feature type="transmembrane region" description="Helical" evidence="7">
    <location>
        <begin position="292"/>
        <end position="315"/>
    </location>
</feature>
<feature type="transmembrane region" description="Helical" evidence="7">
    <location>
        <begin position="6"/>
        <end position="32"/>
    </location>
</feature>
<evidence type="ECO:0000256" key="6">
    <source>
        <dbReference type="ARBA" id="ARBA00023136"/>
    </source>
</evidence>
<comment type="similarity">
    <text evidence="2">Belongs to the UPF0324 family.</text>
</comment>
<evidence type="ECO:0000256" key="3">
    <source>
        <dbReference type="ARBA" id="ARBA00022475"/>
    </source>
</evidence>
<dbReference type="Proteomes" id="UP001501446">
    <property type="component" value="Unassembled WGS sequence"/>
</dbReference>
<comment type="subcellular location">
    <subcellularLocation>
        <location evidence="1">Cell membrane</location>
        <topology evidence="1">Multi-pass membrane protein</topology>
    </subcellularLocation>
</comment>
<proteinExistence type="inferred from homology"/>